<feature type="non-terminal residue" evidence="1">
    <location>
        <position position="56"/>
    </location>
</feature>
<name>J9ABD7_WUCBA</name>
<dbReference type="EMBL" id="ADBV01019007">
    <property type="protein sequence ID" value="EJW71290.1"/>
    <property type="molecule type" value="Genomic_DNA"/>
</dbReference>
<evidence type="ECO:0000313" key="2">
    <source>
        <dbReference type="Proteomes" id="UP000004810"/>
    </source>
</evidence>
<proteinExistence type="predicted"/>
<reference evidence="2" key="1">
    <citation type="submission" date="2012-08" db="EMBL/GenBank/DDBJ databases">
        <title>The Genome Sequence of Wuchereria bancrofti.</title>
        <authorList>
            <person name="Nutman T.B."/>
            <person name="Fink D.L."/>
            <person name="Russ C."/>
            <person name="Young S."/>
            <person name="Zeng Q."/>
            <person name="Koehrsen M."/>
            <person name="Alvarado L."/>
            <person name="Berlin A."/>
            <person name="Chapman S.B."/>
            <person name="Chen Z."/>
            <person name="Freedman E."/>
            <person name="Gellesch M."/>
            <person name="Goldberg J."/>
            <person name="Griggs A."/>
            <person name="Gujja S."/>
            <person name="Heilman E.R."/>
            <person name="Heiman D."/>
            <person name="Hepburn T."/>
            <person name="Howarth C."/>
            <person name="Jen D."/>
            <person name="Larson L."/>
            <person name="Lewis B."/>
            <person name="Mehta T."/>
            <person name="Park D."/>
            <person name="Pearson M."/>
            <person name="Roberts A."/>
            <person name="Saif S."/>
            <person name="Shea T."/>
            <person name="Shenoy N."/>
            <person name="Sisk P."/>
            <person name="Stolte C."/>
            <person name="Sykes S."/>
            <person name="Walk T."/>
            <person name="White J."/>
            <person name="Yandava C."/>
            <person name="Haas B."/>
            <person name="Henn M.R."/>
            <person name="Nusbaum C."/>
            <person name="Birren B."/>
        </authorList>
    </citation>
    <scope>NUCLEOTIDE SEQUENCE [LARGE SCALE GENOMIC DNA]</scope>
    <source>
        <strain evidence="2">NA</strain>
    </source>
</reference>
<dbReference type="Proteomes" id="UP000004810">
    <property type="component" value="Unassembled WGS sequence"/>
</dbReference>
<accession>J9ABD7</accession>
<organism evidence="1 2">
    <name type="scientific">Wuchereria bancrofti</name>
    <dbReference type="NCBI Taxonomy" id="6293"/>
    <lineage>
        <taxon>Eukaryota</taxon>
        <taxon>Metazoa</taxon>
        <taxon>Ecdysozoa</taxon>
        <taxon>Nematoda</taxon>
        <taxon>Chromadorea</taxon>
        <taxon>Rhabditida</taxon>
        <taxon>Spirurina</taxon>
        <taxon>Spiruromorpha</taxon>
        <taxon>Filarioidea</taxon>
        <taxon>Onchocercidae</taxon>
        <taxon>Wuchereria</taxon>
    </lineage>
</organism>
<dbReference type="AlphaFoldDB" id="J9ABD7"/>
<evidence type="ECO:0000313" key="1">
    <source>
        <dbReference type="EMBL" id="EJW71290.1"/>
    </source>
</evidence>
<gene>
    <name evidence="1" type="ORF">WUBG_17803</name>
</gene>
<protein>
    <submittedName>
        <fullName evidence="1">Uncharacterized protein</fullName>
    </submittedName>
</protein>
<sequence length="56" mass="6529">MMPNVCLPIDKKRPRSELVPLSSFFQFGIEQASTKAIVKLRELNEMQTKYKLSEEQ</sequence>
<comment type="caution">
    <text evidence="1">The sequence shown here is derived from an EMBL/GenBank/DDBJ whole genome shotgun (WGS) entry which is preliminary data.</text>
</comment>